<dbReference type="Pfam" id="PF01478">
    <property type="entry name" value="Peptidase_A24"/>
    <property type="match status" value="1"/>
</dbReference>
<feature type="transmembrane region" description="Helical" evidence="7">
    <location>
        <begin position="123"/>
        <end position="145"/>
    </location>
</feature>
<dbReference type="GO" id="GO:0005886">
    <property type="term" value="C:plasma membrane"/>
    <property type="evidence" value="ECO:0007669"/>
    <property type="project" value="UniProtKB-SubCell"/>
</dbReference>
<dbReference type="GO" id="GO:0004190">
    <property type="term" value="F:aspartic-type endopeptidase activity"/>
    <property type="evidence" value="ECO:0007669"/>
    <property type="project" value="InterPro"/>
</dbReference>
<dbReference type="InterPro" id="IPR000045">
    <property type="entry name" value="Prepilin_IV_endopep_pep"/>
</dbReference>
<dbReference type="InterPro" id="IPR010627">
    <property type="entry name" value="Prepilin_pept_A24_N"/>
</dbReference>
<evidence type="ECO:0000256" key="7">
    <source>
        <dbReference type="SAM" id="Phobius"/>
    </source>
</evidence>
<organism evidence="10 11">
    <name type="scientific">Nocardioides gansuensis</name>
    <dbReference type="NCBI Taxonomy" id="2138300"/>
    <lineage>
        <taxon>Bacteria</taxon>
        <taxon>Bacillati</taxon>
        <taxon>Actinomycetota</taxon>
        <taxon>Actinomycetes</taxon>
        <taxon>Propionibacteriales</taxon>
        <taxon>Nocardioidaceae</taxon>
        <taxon>Nocardioides</taxon>
    </lineage>
</organism>
<evidence type="ECO:0000256" key="2">
    <source>
        <dbReference type="ARBA" id="ARBA00005801"/>
    </source>
</evidence>
<dbReference type="PANTHER" id="PTHR30487">
    <property type="entry name" value="TYPE 4 PREPILIN-LIKE PROTEINS LEADER PEPTIDE-PROCESSING ENZYME"/>
    <property type="match status" value="1"/>
</dbReference>
<accession>A0A2T8F739</accession>
<proteinExistence type="inferred from homology"/>
<evidence type="ECO:0000259" key="8">
    <source>
        <dbReference type="Pfam" id="PF01478"/>
    </source>
</evidence>
<evidence type="ECO:0000256" key="3">
    <source>
        <dbReference type="ARBA" id="ARBA00022475"/>
    </source>
</evidence>
<comment type="subcellular location">
    <subcellularLocation>
        <location evidence="1">Cell membrane</location>
        <topology evidence="1">Multi-pass membrane protein</topology>
    </subcellularLocation>
</comment>
<dbReference type="OrthoDB" id="2087435at2"/>
<evidence type="ECO:0000256" key="1">
    <source>
        <dbReference type="ARBA" id="ARBA00004651"/>
    </source>
</evidence>
<keyword evidence="3" id="KW-1003">Cell membrane</keyword>
<dbReference type="Pfam" id="PF06750">
    <property type="entry name" value="A24_N_bact"/>
    <property type="match status" value="1"/>
</dbReference>
<feature type="transmembrane region" description="Helical" evidence="7">
    <location>
        <begin position="178"/>
        <end position="197"/>
    </location>
</feature>
<protein>
    <submittedName>
        <fullName evidence="10">Prepilin peptidase</fullName>
    </submittedName>
</protein>
<sequence length="261" mass="26280">MTGLLVAACGLLGLLVGSFLNVVVHRVPAGLSVVRPRSSCPPCGRPVAARDNVPVVSWLLLRGRCRHCAAPVSVRYPLVELATGLAFAALAAVTGPAAYLPALLLLAGAGVALFVIDLEHQRLPFAITATAGMGCSLLLLLDVWVRGPQPLPGALLAAVLWLAVYGGIWLATAGRGMGLGDVALAPVLGLVLGWLGWGSTVTGLLAGFVIGAVVGLGLVAFAGAGRRASVPHGPFMLAGAGLGLAVGGDLWRAYLGVTGLA</sequence>
<comment type="similarity">
    <text evidence="2">Belongs to the peptidase A24 family.</text>
</comment>
<dbReference type="Proteomes" id="UP000246018">
    <property type="component" value="Unassembled WGS sequence"/>
</dbReference>
<keyword evidence="5 7" id="KW-1133">Transmembrane helix</keyword>
<dbReference type="EMBL" id="QDGZ01000007">
    <property type="protein sequence ID" value="PVG81526.1"/>
    <property type="molecule type" value="Genomic_DNA"/>
</dbReference>
<evidence type="ECO:0000313" key="11">
    <source>
        <dbReference type="Proteomes" id="UP000246018"/>
    </source>
</evidence>
<reference evidence="10 11" key="1">
    <citation type="submission" date="2018-04" db="EMBL/GenBank/DDBJ databases">
        <title>Genome of Nocardioides gansuensis WSJ-1.</title>
        <authorList>
            <person name="Wu S."/>
            <person name="Wang G."/>
        </authorList>
    </citation>
    <scope>NUCLEOTIDE SEQUENCE [LARGE SCALE GENOMIC DNA]</scope>
    <source>
        <strain evidence="10 11">WSJ-1</strain>
    </source>
</reference>
<feature type="transmembrane region" description="Helical" evidence="7">
    <location>
        <begin position="151"/>
        <end position="171"/>
    </location>
</feature>
<dbReference type="PANTHER" id="PTHR30487:SF0">
    <property type="entry name" value="PREPILIN LEADER PEPTIDASE_N-METHYLTRANSFERASE-RELATED"/>
    <property type="match status" value="1"/>
</dbReference>
<evidence type="ECO:0000256" key="4">
    <source>
        <dbReference type="ARBA" id="ARBA00022692"/>
    </source>
</evidence>
<comment type="caution">
    <text evidence="10">The sequence shown here is derived from an EMBL/GenBank/DDBJ whole genome shotgun (WGS) entry which is preliminary data.</text>
</comment>
<dbReference type="RefSeq" id="WP_116573293.1">
    <property type="nucleotide sequence ID" value="NZ_QDGZ01000007.1"/>
</dbReference>
<dbReference type="InterPro" id="IPR050882">
    <property type="entry name" value="Prepilin_peptidase/N-MTase"/>
</dbReference>
<name>A0A2T8F739_9ACTN</name>
<evidence type="ECO:0000256" key="5">
    <source>
        <dbReference type="ARBA" id="ARBA00022989"/>
    </source>
</evidence>
<keyword evidence="11" id="KW-1185">Reference proteome</keyword>
<feature type="transmembrane region" description="Helical" evidence="7">
    <location>
        <begin position="203"/>
        <end position="223"/>
    </location>
</feature>
<evidence type="ECO:0000256" key="6">
    <source>
        <dbReference type="ARBA" id="ARBA00023136"/>
    </source>
</evidence>
<evidence type="ECO:0000259" key="9">
    <source>
        <dbReference type="Pfam" id="PF06750"/>
    </source>
</evidence>
<dbReference type="GO" id="GO:0006465">
    <property type="term" value="P:signal peptide processing"/>
    <property type="evidence" value="ECO:0007669"/>
    <property type="project" value="TreeGrafter"/>
</dbReference>
<keyword evidence="4 7" id="KW-0812">Transmembrane</keyword>
<keyword evidence="6 7" id="KW-0472">Membrane</keyword>
<feature type="transmembrane region" description="Helical" evidence="7">
    <location>
        <begin position="85"/>
        <end position="116"/>
    </location>
</feature>
<feature type="transmembrane region" description="Helical" evidence="7">
    <location>
        <begin position="235"/>
        <end position="254"/>
    </location>
</feature>
<feature type="domain" description="Prepilin peptidase A24 N-terminal" evidence="9">
    <location>
        <begin position="11"/>
        <end position="92"/>
    </location>
</feature>
<dbReference type="AlphaFoldDB" id="A0A2T8F739"/>
<feature type="domain" description="Prepilin type IV endopeptidase peptidase" evidence="8">
    <location>
        <begin position="105"/>
        <end position="216"/>
    </location>
</feature>
<gene>
    <name evidence="10" type="ORF">DDE18_16050</name>
</gene>
<evidence type="ECO:0000313" key="10">
    <source>
        <dbReference type="EMBL" id="PVG81526.1"/>
    </source>
</evidence>